<evidence type="ECO:0000256" key="3">
    <source>
        <dbReference type="ARBA" id="ARBA00023163"/>
    </source>
</evidence>
<dbReference type="InterPro" id="IPR003313">
    <property type="entry name" value="AraC-bd"/>
</dbReference>
<dbReference type="InterPro" id="IPR037923">
    <property type="entry name" value="HTH-like"/>
</dbReference>
<protein>
    <submittedName>
        <fullName evidence="6">AraC-like DNA-binding protein</fullName>
    </submittedName>
</protein>
<gene>
    <name evidence="6" type="ORF">HNR38_000678</name>
</gene>
<dbReference type="InterPro" id="IPR050204">
    <property type="entry name" value="AraC_XylS_family_regulators"/>
</dbReference>
<organism evidence="6 7">
    <name type="scientific">Marinobacter oulmenensis</name>
    <dbReference type="NCBI Taxonomy" id="643747"/>
    <lineage>
        <taxon>Bacteria</taxon>
        <taxon>Pseudomonadati</taxon>
        <taxon>Pseudomonadota</taxon>
        <taxon>Gammaproteobacteria</taxon>
        <taxon>Pseudomonadales</taxon>
        <taxon>Marinobacteraceae</taxon>
        <taxon>Marinobacter</taxon>
    </lineage>
</organism>
<dbReference type="PANTHER" id="PTHR46796:SF2">
    <property type="entry name" value="TRANSCRIPTIONAL REGULATORY PROTEIN"/>
    <property type="match status" value="1"/>
</dbReference>
<keyword evidence="1" id="KW-0805">Transcription regulation</keyword>
<keyword evidence="7" id="KW-1185">Reference proteome</keyword>
<feature type="domain" description="HTH araC/xylS-type" evidence="5">
    <location>
        <begin position="176"/>
        <end position="273"/>
    </location>
</feature>
<evidence type="ECO:0000256" key="1">
    <source>
        <dbReference type="ARBA" id="ARBA00023015"/>
    </source>
</evidence>
<dbReference type="Proteomes" id="UP000591735">
    <property type="component" value="Unassembled WGS sequence"/>
</dbReference>
<dbReference type="EMBL" id="JACHFE010000002">
    <property type="protein sequence ID" value="MBB5320206.1"/>
    <property type="molecule type" value="Genomic_DNA"/>
</dbReference>
<keyword evidence="3" id="KW-0804">Transcription</keyword>
<dbReference type="Gene3D" id="1.10.10.60">
    <property type="entry name" value="Homeodomain-like"/>
    <property type="match status" value="2"/>
</dbReference>
<accession>A0A840UGB6</accession>
<keyword evidence="2 6" id="KW-0238">DNA-binding</keyword>
<dbReference type="AlphaFoldDB" id="A0A840UGB6"/>
<dbReference type="SMART" id="SM00342">
    <property type="entry name" value="HTH_ARAC"/>
    <property type="match status" value="1"/>
</dbReference>
<dbReference type="RefSeq" id="WP_183699812.1">
    <property type="nucleotide sequence ID" value="NZ_JACHFE010000002.1"/>
</dbReference>
<dbReference type="InterPro" id="IPR018060">
    <property type="entry name" value="HTH_AraC"/>
</dbReference>
<proteinExistence type="predicted"/>
<comment type="function">
    <text evidence="4">Regulatory protein of the TOL plasmid xyl operons. XylS activates the xylXYZLTEGFJQKIH operon required for the degradation of toluene, m-xylene and p-xylene.</text>
</comment>
<dbReference type="GO" id="GO:0003700">
    <property type="term" value="F:DNA-binding transcription factor activity"/>
    <property type="evidence" value="ECO:0007669"/>
    <property type="project" value="InterPro"/>
</dbReference>
<comment type="caution">
    <text evidence="6">The sequence shown here is derived from an EMBL/GenBank/DDBJ whole genome shotgun (WGS) entry which is preliminary data.</text>
</comment>
<evidence type="ECO:0000256" key="4">
    <source>
        <dbReference type="ARBA" id="ARBA00037345"/>
    </source>
</evidence>
<dbReference type="PANTHER" id="PTHR46796">
    <property type="entry name" value="HTH-TYPE TRANSCRIPTIONAL ACTIVATOR RHAS-RELATED"/>
    <property type="match status" value="1"/>
</dbReference>
<evidence type="ECO:0000259" key="5">
    <source>
        <dbReference type="PROSITE" id="PS01124"/>
    </source>
</evidence>
<dbReference type="InterPro" id="IPR009057">
    <property type="entry name" value="Homeodomain-like_sf"/>
</dbReference>
<dbReference type="GO" id="GO:0043565">
    <property type="term" value="F:sequence-specific DNA binding"/>
    <property type="evidence" value="ECO:0007669"/>
    <property type="project" value="InterPro"/>
</dbReference>
<dbReference type="PROSITE" id="PS01124">
    <property type="entry name" value="HTH_ARAC_FAMILY_2"/>
    <property type="match status" value="1"/>
</dbReference>
<evidence type="ECO:0000313" key="7">
    <source>
        <dbReference type="Proteomes" id="UP000591735"/>
    </source>
</evidence>
<evidence type="ECO:0000313" key="6">
    <source>
        <dbReference type="EMBL" id="MBB5320206.1"/>
    </source>
</evidence>
<reference evidence="6 7" key="1">
    <citation type="submission" date="2020-08" db="EMBL/GenBank/DDBJ databases">
        <title>Genomic Encyclopedia of Type Strains, Phase IV (KMG-IV): sequencing the most valuable type-strain genomes for metagenomic binning, comparative biology and taxonomic classification.</title>
        <authorList>
            <person name="Goeker M."/>
        </authorList>
    </citation>
    <scope>NUCLEOTIDE SEQUENCE [LARGE SCALE GENOMIC DNA]</scope>
    <source>
        <strain evidence="6 7">DSM 22359</strain>
    </source>
</reference>
<evidence type="ECO:0000256" key="2">
    <source>
        <dbReference type="ARBA" id="ARBA00023125"/>
    </source>
</evidence>
<sequence length="277" mass="32390">MSRQDNQFRFTRSSQLEQVTVLQAQMNDFSYGRHAHEEYSFGVTLAGRQDFFAAGVFHRSLPGNIIVFNPGEVHDGHSGVDDALRYRMVYIHPDQLEPMLEAAGIRHSRDFQIRDTLINDARLRQHILTMAELVENHQENRLGMECELYQMATRLAQNHGQYTQGQAARRADRLLIRAREYIHAHLMDELSLDDISRVVNLSKYHFLRLFRQQYGITPHQYIINCRINRAREALEAGRPLEDVVFDFGFSDLSHFNRRFKPIYGMTARHYQQHLTGC</sequence>
<name>A0A840UGB6_9GAMM</name>
<dbReference type="Pfam" id="PF12833">
    <property type="entry name" value="HTH_18"/>
    <property type="match status" value="1"/>
</dbReference>
<dbReference type="Pfam" id="PF02311">
    <property type="entry name" value="AraC_binding"/>
    <property type="match status" value="1"/>
</dbReference>
<dbReference type="SUPFAM" id="SSF46689">
    <property type="entry name" value="Homeodomain-like"/>
    <property type="match status" value="2"/>
</dbReference>
<dbReference type="SUPFAM" id="SSF51215">
    <property type="entry name" value="Regulatory protein AraC"/>
    <property type="match status" value="1"/>
</dbReference>